<dbReference type="AlphaFoldDB" id="A0A150FXR1"/>
<feature type="region of interest" description="Disordered" evidence="1">
    <location>
        <begin position="781"/>
        <end position="810"/>
    </location>
</feature>
<feature type="compositionally biased region" description="Low complexity" evidence="1">
    <location>
        <begin position="784"/>
        <end position="793"/>
    </location>
</feature>
<evidence type="ECO:0000313" key="2">
    <source>
        <dbReference type="EMBL" id="KXZ41820.1"/>
    </source>
</evidence>
<feature type="compositionally biased region" description="Polar residues" evidence="1">
    <location>
        <begin position="395"/>
        <end position="415"/>
    </location>
</feature>
<feature type="region of interest" description="Disordered" evidence="1">
    <location>
        <begin position="389"/>
        <end position="428"/>
    </location>
</feature>
<protein>
    <submittedName>
        <fullName evidence="2">Uncharacterized protein</fullName>
    </submittedName>
</protein>
<name>A0A150FXR1_GONPE</name>
<reference evidence="3" key="1">
    <citation type="journal article" date="2016" name="Nat. Commun.">
        <title>The Gonium pectorale genome demonstrates co-option of cell cycle regulation during the evolution of multicellularity.</title>
        <authorList>
            <person name="Hanschen E.R."/>
            <person name="Marriage T.N."/>
            <person name="Ferris P.J."/>
            <person name="Hamaji T."/>
            <person name="Toyoda A."/>
            <person name="Fujiyama A."/>
            <person name="Neme R."/>
            <person name="Noguchi H."/>
            <person name="Minakuchi Y."/>
            <person name="Suzuki M."/>
            <person name="Kawai-Toyooka H."/>
            <person name="Smith D.R."/>
            <person name="Sparks H."/>
            <person name="Anderson J."/>
            <person name="Bakaric R."/>
            <person name="Luria V."/>
            <person name="Karger A."/>
            <person name="Kirschner M.W."/>
            <person name="Durand P.M."/>
            <person name="Michod R.E."/>
            <person name="Nozaki H."/>
            <person name="Olson B.J."/>
        </authorList>
    </citation>
    <scope>NUCLEOTIDE SEQUENCE [LARGE SCALE GENOMIC DNA]</scope>
    <source>
        <strain evidence="3">NIES-2863</strain>
    </source>
</reference>
<organism evidence="2 3">
    <name type="scientific">Gonium pectorale</name>
    <name type="common">Green alga</name>
    <dbReference type="NCBI Taxonomy" id="33097"/>
    <lineage>
        <taxon>Eukaryota</taxon>
        <taxon>Viridiplantae</taxon>
        <taxon>Chlorophyta</taxon>
        <taxon>core chlorophytes</taxon>
        <taxon>Chlorophyceae</taxon>
        <taxon>CS clade</taxon>
        <taxon>Chlamydomonadales</taxon>
        <taxon>Volvocaceae</taxon>
        <taxon>Gonium</taxon>
    </lineage>
</organism>
<dbReference type="Proteomes" id="UP000075714">
    <property type="component" value="Unassembled WGS sequence"/>
</dbReference>
<dbReference type="EMBL" id="LSYV01000271">
    <property type="protein sequence ID" value="KXZ41820.1"/>
    <property type="molecule type" value="Genomic_DNA"/>
</dbReference>
<keyword evidence="3" id="KW-1185">Reference proteome</keyword>
<gene>
    <name evidence="2" type="ORF">GPECTOR_272g705</name>
</gene>
<evidence type="ECO:0000256" key="1">
    <source>
        <dbReference type="SAM" id="MobiDB-lite"/>
    </source>
</evidence>
<evidence type="ECO:0000313" key="3">
    <source>
        <dbReference type="Proteomes" id="UP000075714"/>
    </source>
</evidence>
<feature type="region of interest" description="Disordered" evidence="1">
    <location>
        <begin position="293"/>
        <end position="315"/>
    </location>
</feature>
<accession>A0A150FXR1</accession>
<feature type="compositionally biased region" description="Polar residues" evidence="1">
    <location>
        <begin position="796"/>
        <end position="810"/>
    </location>
</feature>
<feature type="compositionally biased region" description="Polar residues" evidence="1">
    <location>
        <begin position="300"/>
        <end position="315"/>
    </location>
</feature>
<proteinExistence type="predicted"/>
<sequence length="810" mass="86528">MDDGANLTRLAGQLEKCPRYTGGHKQFKDFRSTMERFLEGLELCFPGSYQRTHVKIVRQLNRYVGYIRSSTGEETSTKVVPWCESEIDRICAAHLAAYTAAGHDPAAYTGLGFRDGAGSEVPCLALYWLAEMQSHWAVLDAQQAQQLRNFLWQLAWTPDQALHEVRSLLRECPPGVFTEDQIALAYVDGIADKLLYDTVKHQLLTSTAYKVGTRTLQGMYQLTHQIYSNGGVSKEERTDKEYRELLQRNGRKQANVVAATAEESELDSLRAVVWQQQRDIEKLRSVVAAATLKDGGGGASTSNGRTRNPDGAQTDSVREQVHAAVLQQEEQRPANHSGEELWNGAIFGAVAPSGVSAVTTFPMVLADPCRAASGDLEECSQPAVLATRDPLPAGFSQQPAAPLPSQGSRPATTHLGSKAPPLVEPPNAAAPATVTPVISITLDLDGPGGWQWLQVPVINSLQLQLAAGPAGLPTFSAVSGEAAASRRAWAAGAAPASRIVYNPAGVLTEEDLARMPEAEARAYTARYMEELSGHIQHLPEEHFAMRVGDLQLTTSLNMLDSGSALCLTAQQVLDQHGIRYCLATVGAITIYGHTGQLMRVDLPVALILAPGTPYEFTQYVDMYVVSNEVAQGMFTVLLSKSVVDSCGGALVSFPQPTLYYKPFLLANNERRLQTAILPTTSRRAVVANGLVAPLVIQPVLMAITEEAVGSSAAAGAAEGEAGTAAADEEELDYDDEELAELDAKQAGESAGGVAGMGYAAVAGTAAADVVLAAQEDVAMEPAEDGAAAADAAATRWHSQQVSDSPRSPPR</sequence>
<comment type="caution">
    <text evidence="2">The sequence shown here is derived from an EMBL/GenBank/DDBJ whole genome shotgun (WGS) entry which is preliminary data.</text>
</comment>